<gene>
    <name evidence="2" type="ordered locus">Os05g0441625</name>
    <name evidence="2" type="ORF">OSNPB_050441625</name>
</gene>
<name>A0A0P0WN29_ORYSJ</name>
<evidence type="ECO:0000256" key="1">
    <source>
        <dbReference type="SAM" id="MobiDB-lite"/>
    </source>
</evidence>
<feature type="region of interest" description="Disordered" evidence="1">
    <location>
        <begin position="1"/>
        <end position="28"/>
    </location>
</feature>
<evidence type="ECO:0000313" key="2">
    <source>
        <dbReference type="EMBL" id="BAS94248.1"/>
    </source>
</evidence>
<reference evidence="2 3" key="2">
    <citation type="journal article" date="2013" name="Plant Cell Physiol.">
        <title>Rice Annotation Project Database (RAP-DB): an integrative and interactive database for rice genomics.</title>
        <authorList>
            <person name="Sakai H."/>
            <person name="Lee S.S."/>
            <person name="Tanaka T."/>
            <person name="Numa H."/>
            <person name="Kim J."/>
            <person name="Kawahara Y."/>
            <person name="Wakimoto H."/>
            <person name="Yang C.C."/>
            <person name="Iwamoto M."/>
            <person name="Abe T."/>
            <person name="Yamada Y."/>
            <person name="Muto A."/>
            <person name="Inokuchi H."/>
            <person name="Ikemura T."/>
            <person name="Matsumoto T."/>
            <person name="Sasaki T."/>
            <person name="Itoh T."/>
        </authorList>
    </citation>
    <scope>NUCLEOTIDE SEQUENCE [LARGE SCALE GENOMIC DNA]</scope>
    <source>
        <strain evidence="3">cv. Nipponbare</strain>
    </source>
</reference>
<dbReference type="AlphaFoldDB" id="A0A0P0WN29"/>
<reference evidence="3" key="1">
    <citation type="journal article" date="2005" name="Nature">
        <title>The map-based sequence of the rice genome.</title>
        <authorList>
            <consortium name="International rice genome sequencing project (IRGSP)"/>
            <person name="Matsumoto T."/>
            <person name="Wu J."/>
            <person name="Kanamori H."/>
            <person name="Katayose Y."/>
            <person name="Fujisawa M."/>
            <person name="Namiki N."/>
            <person name="Mizuno H."/>
            <person name="Yamamoto K."/>
            <person name="Antonio B.A."/>
            <person name="Baba T."/>
            <person name="Sakata K."/>
            <person name="Nagamura Y."/>
            <person name="Aoki H."/>
            <person name="Arikawa K."/>
            <person name="Arita K."/>
            <person name="Bito T."/>
            <person name="Chiden Y."/>
            <person name="Fujitsuka N."/>
            <person name="Fukunaka R."/>
            <person name="Hamada M."/>
            <person name="Harada C."/>
            <person name="Hayashi A."/>
            <person name="Hijishita S."/>
            <person name="Honda M."/>
            <person name="Hosokawa S."/>
            <person name="Ichikawa Y."/>
            <person name="Idonuma A."/>
            <person name="Iijima M."/>
            <person name="Ikeda M."/>
            <person name="Ikeno M."/>
            <person name="Ito K."/>
            <person name="Ito S."/>
            <person name="Ito T."/>
            <person name="Ito Y."/>
            <person name="Ito Y."/>
            <person name="Iwabuchi A."/>
            <person name="Kamiya K."/>
            <person name="Karasawa W."/>
            <person name="Kurita K."/>
            <person name="Katagiri S."/>
            <person name="Kikuta A."/>
            <person name="Kobayashi H."/>
            <person name="Kobayashi N."/>
            <person name="Machita K."/>
            <person name="Maehara T."/>
            <person name="Masukawa M."/>
            <person name="Mizubayashi T."/>
            <person name="Mukai Y."/>
            <person name="Nagasaki H."/>
            <person name="Nagata Y."/>
            <person name="Naito S."/>
            <person name="Nakashima M."/>
            <person name="Nakama Y."/>
            <person name="Nakamichi Y."/>
            <person name="Nakamura M."/>
            <person name="Meguro A."/>
            <person name="Negishi M."/>
            <person name="Ohta I."/>
            <person name="Ohta T."/>
            <person name="Okamoto M."/>
            <person name="Ono N."/>
            <person name="Saji S."/>
            <person name="Sakaguchi M."/>
            <person name="Sakai K."/>
            <person name="Shibata M."/>
            <person name="Shimokawa T."/>
            <person name="Song J."/>
            <person name="Takazaki Y."/>
            <person name="Terasawa K."/>
            <person name="Tsugane M."/>
            <person name="Tsuji K."/>
            <person name="Ueda S."/>
            <person name="Waki K."/>
            <person name="Yamagata H."/>
            <person name="Yamamoto M."/>
            <person name="Yamamoto S."/>
            <person name="Yamane H."/>
            <person name="Yoshiki S."/>
            <person name="Yoshihara R."/>
            <person name="Yukawa K."/>
            <person name="Zhong H."/>
            <person name="Yano M."/>
            <person name="Yuan Q."/>
            <person name="Ouyang S."/>
            <person name="Liu J."/>
            <person name="Jones K.M."/>
            <person name="Gansberger K."/>
            <person name="Moffat K."/>
            <person name="Hill J."/>
            <person name="Bera J."/>
            <person name="Fadrosh D."/>
            <person name="Jin S."/>
            <person name="Johri S."/>
            <person name="Kim M."/>
            <person name="Overton L."/>
            <person name="Reardon M."/>
            <person name="Tsitrin T."/>
            <person name="Vuong H."/>
            <person name="Weaver B."/>
            <person name="Ciecko A."/>
            <person name="Tallon L."/>
            <person name="Jackson J."/>
            <person name="Pai G."/>
            <person name="Aken S.V."/>
            <person name="Utterback T."/>
            <person name="Reidmuller S."/>
            <person name="Feldblyum T."/>
            <person name="Hsiao J."/>
            <person name="Zismann V."/>
            <person name="Iobst S."/>
            <person name="de Vazeille A.R."/>
            <person name="Buell C.R."/>
            <person name="Ying K."/>
            <person name="Li Y."/>
            <person name="Lu T."/>
            <person name="Huang Y."/>
            <person name="Zhao Q."/>
            <person name="Feng Q."/>
            <person name="Zhang L."/>
            <person name="Zhu J."/>
            <person name="Weng Q."/>
            <person name="Mu J."/>
            <person name="Lu Y."/>
            <person name="Fan D."/>
            <person name="Liu Y."/>
            <person name="Guan J."/>
            <person name="Zhang Y."/>
            <person name="Yu S."/>
            <person name="Liu X."/>
            <person name="Zhang Y."/>
            <person name="Hong G."/>
            <person name="Han B."/>
            <person name="Choisne N."/>
            <person name="Demange N."/>
            <person name="Orjeda G."/>
            <person name="Samain S."/>
            <person name="Cattolico L."/>
            <person name="Pelletier E."/>
            <person name="Couloux A."/>
            <person name="Segurens B."/>
            <person name="Wincker P."/>
            <person name="D'Hont A."/>
            <person name="Scarpelli C."/>
            <person name="Weissenbach J."/>
            <person name="Salanoubat M."/>
            <person name="Quetier F."/>
            <person name="Yu Y."/>
            <person name="Kim H.R."/>
            <person name="Rambo T."/>
            <person name="Currie J."/>
            <person name="Collura K."/>
            <person name="Luo M."/>
            <person name="Yang T."/>
            <person name="Ammiraju J.S.S."/>
            <person name="Engler F."/>
            <person name="Soderlund C."/>
            <person name="Wing R.A."/>
            <person name="Palmer L.E."/>
            <person name="de la Bastide M."/>
            <person name="Spiegel L."/>
            <person name="Nascimento L."/>
            <person name="Zutavern T."/>
            <person name="O'Shaughnessy A."/>
            <person name="Dike S."/>
            <person name="Dedhia N."/>
            <person name="Preston R."/>
            <person name="Balija V."/>
            <person name="McCombie W.R."/>
            <person name="Chow T."/>
            <person name="Chen H."/>
            <person name="Chung M."/>
            <person name="Chen C."/>
            <person name="Shaw J."/>
            <person name="Wu H."/>
            <person name="Hsiao K."/>
            <person name="Chao Y."/>
            <person name="Chu M."/>
            <person name="Cheng C."/>
            <person name="Hour A."/>
            <person name="Lee P."/>
            <person name="Lin S."/>
            <person name="Lin Y."/>
            <person name="Liou J."/>
            <person name="Liu S."/>
            <person name="Hsing Y."/>
            <person name="Raghuvanshi S."/>
            <person name="Mohanty A."/>
            <person name="Bharti A.K."/>
            <person name="Gaur A."/>
            <person name="Gupta V."/>
            <person name="Kumar D."/>
            <person name="Ravi V."/>
            <person name="Vij S."/>
            <person name="Kapur A."/>
            <person name="Khurana P."/>
            <person name="Khurana P."/>
            <person name="Khurana J.P."/>
            <person name="Tyagi A.K."/>
            <person name="Gaikwad K."/>
            <person name="Singh A."/>
            <person name="Dalal V."/>
            <person name="Srivastava S."/>
            <person name="Dixit A."/>
            <person name="Pal A.K."/>
            <person name="Ghazi I.A."/>
            <person name="Yadav M."/>
            <person name="Pandit A."/>
            <person name="Bhargava A."/>
            <person name="Sureshbabu K."/>
            <person name="Batra K."/>
            <person name="Sharma T.R."/>
            <person name="Mohapatra T."/>
            <person name="Singh N.K."/>
            <person name="Messing J."/>
            <person name="Nelson A.B."/>
            <person name="Fuks G."/>
            <person name="Kavchok S."/>
            <person name="Keizer G."/>
            <person name="Linton E."/>
            <person name="Llaca V."/>
            <person name="Song R."/>
            <person name="Tanyolac B."/>
            <person name="Young S."/>
            <person name="Ho-Il K."/>
            <person name="Hahn J.H."/>
            <person name="Sangsakoo G."/>
            <person name="Vanavichit A."/>
            <person name="de Mattos Luiz.A.T."/>
            <person name="Zimmer P.D."/>
            <person name="Malone G."/>
            <person name="Dellagostin O."/>
            <person name="de Oliveira A.C."/>
            <person name="Bevan M."/>
            <person name="Bancroft I."/>
            <person name="Minx P."/>
            <person name="Cordum H."/>
            <person name="Wilson R."/>
            <person name="Cheng Z."/>
            <person name="Jin W."/>
            <person name="Jiang J."/>
            <person name="Leong S.A."/>
            <person name="Iwama H."/>
            <person name="Gojobori T."/>
            <person name="Itoh T."/>
            <person name="Niimura Y."/>
            <person name="Fujii Y."/>
            <person name="Habara T."/>
            <person name="Sakai H."/>
            <person name="Sato Y."/>
            <person name="Wilson G."/>
            <person name="Kumar K."/>
            <person name="McCouch S."/>
            <person name="Juretic N."/>
            <person name="Hoen D."/>
            <person name="Wright S."/>
            <person name="Bruskiewich R."/>
            <person name="Bureau T."/>
            <person name="Miyao A."/>
            <person name="Hirochika H."/>
            <person name="Nishikawa T."/>
            <person name="Kadowaki K."/>
            <person name="Sugiura M."/>
            <person name="Burr B."/>
            <person name="Sasaki T."/>
        </authorList>
    </citation>
    <scope>NUCLEOTIDE SEQUENCE [LARGE SCALE GENOMIC DNA]</scope>
    <source>
        <strain evidence="3">cv. Nipponbare</strain>
    </source>
</reference>
<organism evidence="2 3">
    <name type="scientific">Oryza sativa subsp. japonica</name>
    <name type="common">Rice</name>
    <dbReference type="NCBI Taxonomy" id="39947"/>
    <lineage>
        <taxon>Eukaryota</taxon>
        <taxon>Viridiplantae</taxon>
        <taxon>Streptophyta</taxon>
        <taxon>Embryophyta</taxon>
        <taxon>Tracheophyta</taxon>
        <taxon>Spermatophyta</taxon>
        <taxon>Magnoliopsida</taxon>
        <taxon>Liliopsida</taxon>
        <taxon>Poales</taxon>
        <taxon>Poaceae</taxon>
        <taxon>BOP clade</taxon>
        <taxon>Oryzoideae</taxon>
        <taxon>Oryzeae</taxon>
        <taxon>Oryzinae</taxon>
        <taxon>Oryza</taxon>
        <taxon>Oryza sativa</taxon>
    </lineage>
</organism>
<sequence>MRLPFLSLSLPDPMEGRGVDGGAAPLPLPPKTRSRALDLVSAVLKSIGSNTGGALVKRGDLERTTTTMTAGSNHGQALLPPPSPIGLSAGKLAPPVLFLSSPRSHVM</sequence>
<dbReference type="InParanoid" id="A0A0P0WN29"/>
<accession>A0A0P0WN29</accession>
<reference evidence="2 3" key="3">
    <citation type="journal article" date="2013" name="Rice">
        <title>Improvement of the Oryza sativa Nipponbare reference genome using next generation sequence and optical map data.</title>
        <authorList>
            <person name="Kawahara Y."/>
            <person name="de la Bastide M."/>
            <person name="Hamilton J.P."/>
            <person name="Kanamori H."/>
            <person name="McCombie W.R."/>
            <person name="Ouyang S."/>
            <person name="Schwartz D.C."/>
            <person name="Tanaka T."/>
            <person name="Wu J."/>
            <person name="Zhou S."/>
            <person name="Childs K.L."/>
            <person name="Davidson R.M."/>
            <person name="Lin H."/>
            <person name="Quesada-Ocampo L."/>
            <person name="Vaillancourt B."/>
            <person name="Sakai H."/>
            <person name="Lee S.S."/>
            <person name="Kim J."/>
            <person name="Numa H."/>
            <person name="Itoh T."/>
            <person name="Buell C.R."/>
            <person name="Matsumoto T."/>
        </authorList>
    </citation>
    <scope>NUCLEOTIDE SEQUENCE [LARGE SCALE GENOMIC DNA]</scope>
    <source>
        <strain evidence="3">cv. Nipponbare</strain>
    </source>
</reference>
<evidence type="ECO:0000313" key="3">
    <source>
        <dbReference type="Proteomes" id="UP000059680"/>
    </source>
</evidence>
<dbReference type="Proteomes" id="UP000059680">
    <property type="component" value="Chromosome 5"/>
</dbReference>
<keyword evidence="3" id="KW-1185">Reference proteome</keyword>
<dbReference type="PaxDb" id="39947-A0A0P0WN29"/>
<protein>
    <submittedName>
        <fullName evidence="2">Os05g0441625 protein</fullName>
    </submittedName>
</protein>
<dbReference type="EMBL" id="AP014961">
    <property type="protein sequence ID" value="BAS94248.1"/>
    <property type="molecule type" value="Genomic_DNA"/>
</dbReference>
<proteinExistence type="predicted"/>